<evidence type="ECO:0008006" key="4">
    <source>
        <dbReference type="Google" id="ProtNLM"/>
    </source>
</evidence>
<keyword evidence="1" id="KW-0472">Membrane</keyword>
<sequence>MVMDWLVNLIAVIVALASVLAALGHVGYLAMLNNAAGKRAGGAPVAQYVRGRWAVAGGTTAASLFAWLLTAGGPTLDIVAILLAAGSGVVATKALQSTRDRYRTGG</sequence>
<protein>
    <recommendedName>
        <fullName evidence="4">DUF2516 family protein</fullName>
    </recommendedName>
</protein>
<keyword evidence="1" id="KW-0812">Transmembrane</keyword>
<evidence type="ECO:0000313" key="3">
    <source>
        <dbReference type="Proteomes" id="UP000399805"/>
    </source>
</evidence>
<evidence type="ECO:0000313" key="2">
    <source>
        <dbReference type="EMBL" id="VVJ24321.1"/>
    </source>
</evidence>
<proteinExistence type="predicted"/>
<name>A0A6I8M4S7_9PSEU</name>
<feature type="transmembrane region" description="Helical" evidence="1">
    <location>
        <begin position="53"/>
        <end position="72"/>
    </location>
</feature>
<evidence type="ECO:0000256" key="1">
    <source>
        <dbReference type="SAM" id="Phobius"/>
    </source>
</evidence>
<dbReference type="Proteomes" id="UP000399805">
    <property type="component" value="Unassembled WGS sequence"/>
</dbReference>
<keyword evidence="3" id="KW-1185">Reference proteome</keyword>
<feature type="transmembrane region" description="Helical" evidence="1">
    <location>
        <begin position="6"/>
        <end position="32"/>
    </location>
</feature>
<dbReference type="AlphaFoldDB" id="A0A6I8M4S7"/>
<reference evidence="2 3" key="1">
    <citation type="submission" date="2019-09" db="EMBL/GenBank/DDBJ databases">
        <authorList>
            <person name="Leyn A S."/>
        </authorList>
    </citation>
    <scope>NUCLEOTIDE SEQUENCE [LARGE SCALE GENOMIC DNA]</scope>
    <source>
        <strain evidence="2">AA231_1</strain>
    </source>
</reference>
<dbReference type="EMBL" id="CABVGP010000003">
    <property type="protein sequence ID" value="VVJ24321.1"/>
    <property type="molecule type" value="Genomic_DNA"/>
</dbReference>
<feature type="transmembrane region" description="Helical" evidence="1">
    <location>
        <begin position="78"/>
        <end position="95"/>
    </location>
</feature>
<gene>
    <name evidence="2" type="ORF">AA23TX_09191</name>
</gene>
<organism evidence="2 3">
    <name type="scientific">Amycolatopsis camponoti</name>
    <dbReference type="NCBI Taxonomy" id="2606593"/>
    <lineage>
        <taxon>Bacteria</taxon>
        <taxon>Bacillati</taxon>
        <taxon>Actinomycetota</taxon>
        <taxon>Actinomycetes</taxon>
        <taxon>Pseudonocardiales</taxon>
        <taxon>Pseudonocardiaceae</taxon>
        <taxon>Amycolatopsis</taxon>
    </lineage>
</organism>
<accession>A0A6I8M4S7</accession>
<keyword evidence="1" id="KW-1133">Transmembrane helix</keyword>